<protein>
    <submittedName>
        <fullName evidence="4">Phospholipid/glycerol acyltransferase</fullName>
    </submittedName>
</protein>
<evidence type="ECO:0000256" key="2">
    <source>
        <dbReference type="ARBA" id="ARBA00023315"/>
    </source>
</evidence>
<dbReference type="GO" id="GO:0003841">
    <property type="term" value="F:1-acylglycerol-3-phosphate O-acyltransferase activity"/>
    <property type="evidence" value="ECO:0007669"/>
    <property type="project" value="TreeGrafter"/>
</dbReference>
<dbReference type="PANTHER" id="PTHR10434:SF40">
    <property type="entry name" value="1-ACYL-SN-GLYCEROL-3-PHOSPHATE ACYLTRANSFERASE"/>
    <property type="match status" value="1"/>
</dbReference>
<dbReference type="HOGENOM" id="CLU_027938_4_5_9"/>
<sequence>MNKLLLRFVKLLPEHLITKFVKFYVNSQMKKHVSLDVKGLENLDSDLKRPYLFVCNHLSNSDGLVLNKVLEKENIIFVAGKKLESNSLTALGFKIVRSISILPNSPDKDAIKKVISAVKEGNSILIFPEGTRSRTAKMIEGKKGILLFAKLTNAPIVPIGIWGTEKFMPIEEDMGKEAFNDANININIGEVFNLPKKSEDETKGNWEANCLNHIMVSISELLPREYRGFYADKNK</sequence>
<gene>
    <name evidence="4" type="ordered locus">Cphy_1941</name>
</gene>
<dbReference type="RefSeq" id="WP_012199963.1">
    <property type="nucleotide sequence ID" value="NC_010001.1"/>
</dbReference>
<dbReference type="SUPFAM" id="SSF69593">
    <property type="entry name" value="Glycerol-3-phosphate (1)-acyltransferase"/>
    <property type="match status" value="1"/>
</dbReference>
<dbReference type="eggNOG" id="COG0204">
    <property type="taxonomic scope" value="Bacteria"/>
</dbReference>
<proteinExistence type="predicted"/>
<dbReference type="AlphaFoldDB" id="A9KHM4"/>
<accession>A9KHM4</accession>
<evidence type="ECO:0000256" key="1">
    <source>
        <dbReference type="ARBA" id="ARBA00022679"/>
    </source>
</evidence>
<dbReference type="OrthoDB" id="9803035at2"/>
<dbReference type="STRING" id="357809.Cphy_1941"/>
<name>A9KHM4_LACP7</name>
<evidence type="ECO:0000259" key="3">
    <source>
        <dbReference type="SMART" id="SM00563"/>
    </source>
</evidence>
<dbReference type="InterPro" id="IPR002123">
    <property type="entry name" value="Plipid/glycerol_acylTrfase"/>
</dbReference>
<dbReference type="EMBL" id="CP000885">
    <property type="protein sequence ID" value="ABX42309.1"/>
    <property type="molecule type" value="Genomic_DNA"/>
</dbReference>
<dbReference type="Pfam" id="PF01553">
    <property type="entry name" value="Acyltransferase"/>
    <property type="match status" value="1"/>
</dbReference>
<dbReference type="Proteomes" id="UP000000370">
    <property type="component" value="Chromosome"/>
</dbReference>
<evidence type="ECO:0000313" key="4">
    <source>
        <dbReference type="EMBL" id="ABX42309.1"/>
    </source>
</evidence>
<dbReference type="SMART" id="SM00563">
    <property type="entry name" value="PlsC"/>
    <property type="match status" value="1"/>
</dbReference>
<dbReference type="GO" id="GO:0006654">
    <property type="term" value="P:phosphatidic acid biosynthetic process"/>
    <property type="evidence" value="ECO:0007669"/>
    <property type="project" value="TreeGrafter"/>
</dbReference>
<organism evidence="4 5">
    <name type="scientific">Lachnoclostridium phytofermentans (strain ATCC 700394 / DSM 18823 / ISDg)</name>
    <name type="common">Clostridium phytofermentans</name>
    <dbReference type="NCBI Taxonomy" id="357809"/>
    <lineage>
        <taxon>Bacteria</taxon>
        <taxon>Bacillati</taxon>
        <taxon>Bacillota</taxon>
        <taxon>Clostridia</taxon>
        <taxon>Lachnospirales</taxon>
        <taxon>Lachnospiraceae</taxon>
    </lineage>
</organism>
<dbReference type="KEGG" id="cpy:Cphy_1941"/>
<dbReference type="PANTHER" id="PTHR10434">
    <property type="entry name" value="1-ACYL-SN-GLYCEROL-3-PHOSPHATE ACYLTRANSFERASE"/>
    <property type="match status" value="1"/>
</dbReference>
<evidence type="ECO:0000313" key="5">
    <source>
        <dbReference type="Proteomes" id="UP000000370"/>
    </source>
</evidence>
<keyword evidence="2 4" id="KW-0012">Acyltransferase</keyword>
<reference evidence="5" key="1">
    <citation type="submission" date="2007-11" db="EMBL/GenBank/DDBJ databases">
        <title>Complete genome sequence of Clostridium phytofermentans ISDg.</title>
        <authorList>
            <person name="Leschine S.B."/>
            <person name="Warnick T.A."/>
            <person name="Blanchard J.L."/>
            <person name="Schnell D.J."/>
            <person name="Petit E.L."/>
            <person name="LaTouf W.G."/>
            <person name="Copeland A."/>
            <person name="Lucas S."/>
            <person name="Lapidus A."/>
            <person name="Barry K."/>
            <person name="Glavina del Rio T."/>
            <person name="Dalin E."/>
            <person name="Tice H."/>
            <person name="Pitluck S."/>
            <person name="Kiss H."/>
            <person name="Brettin T."/>
            <person name="Bruce D."/>
            <person name="Detter J.C."/>
            <person name="Han C."/>
            <person name="Kuske C."/>
            <person name="Schmutz J."/>
            <person name="Larimer F."/>
            <person name="Land M."/>
            <person name="Hauser L."/>
            <person name="Kyrpides N."/>
            <person name="Kim E.A."/>
            <person name="Richardson P."/>
        </authorList>
    </citation>
    <scope>NUCLEOTIDE SEQUENCE [LARGE SCALE GENOMIC DNA]</scope>
    <source>
        <strain evidence="5">ATCC 700394 / DSM 18823 / ISDg</strain>
    </source>
</reference>
<keyword evidence="5" id="KW-1185">Reference proteome</keyword>
<dbReference type="CDD" id="cd07989">
    <property type="entry name" value="LPLAT_AGPAT-like"/>
    <property type="match status" value="1"/>
</dbReference>
<keyword evidence="1 4" id="KW-0808">Transferase</keyword>
<feature type="domain" description="Phospholipid/glycerol acyltransferase" evidence="3">
    <location>
        <begin position="51"/>
        <end position="164"/>
    </location>
</feature>